<evidence type="ECO:0000259" key="3">
    <source>
        <dbReference type="Pfam" id="PF13837"/>
    </source>
</evidence>
<dbReference type="Gene3D" id="1.10.10.60">
    <property type="entry name" value="Homeodomain-like"/>
    <property type="match status" value="1"/>
</dbReference>
<evidence type="ECO:0000313" key="5">
    <source>
        <dbReference type="Proteomes" id="UP000324705"/>
    </source>
</evidence>
<feature type="domain" description="Myb/SANT-like DNA-binding" evidence="3">
    <location>
        <begin position="102"/>
        <end position="158"/>
    </location>
</feature>
<evidence type="ECO:0000256" key="1">
    <source>
        <dbReference type="SAM" id="Coils"/>
    </source>
</evidence>
<dbReference type="InterPro" id="IPR044822">
    <property type="entry name" value="Myb_DNA-bind_4"/>
</dbReference>
<proteinExistence type="predicted"/>
<dbReference type="PANTHER" id="PTHR46327">
    <property type="entry name" value="F16F4.11 PROTEIN-RELATED"/>
    <property type="match status" value="1"/>
</dbReference>
<organism evidence="4 5">
    <name type="scientific">Triticum turgidum subsp. durum</name>
    <name type="common">Durum wheat</name>
    <name type="synonym">Triticum durum</name>
    <dbReference type="NCBI Taxonomy" id="4567"/>
    <lineage>
        <taxon>Eukaryota</taxon>
        <taxon>Viridiplantae</taxon>
        <taxon>Streptophyta</taxon>
        <taxon>Embryophyta</taxon>
        <taxon>Tracheophyta</taxon>
        <taxon>Spermatophyta</taxon>
        <taxon>Magnoliopsida</taxon>
        <taxon>Liliopsida</taxon>
        <taxon>Poales</taxon>
        <taxon>Poaceae</taxon>
        <taxon>BOP clade</taxon>
        <taxon>Pooideae</taxon>
        <taxon>Triticodae</taxon>
        <taxon>Triticeae</taxon>
        <taxon>Triticinae</taxon>
        <taxon>Triticum</taxon>
    </lineage>
</organism>
<feature type="compositionally biased region" description="Acidic residues" evidence="2">
    <location>
        <begin position="90"/>
        <end position="99"/>
    </location>
</feature>
<dbReference type="EMBL" id="LT934118">
    <property type="protein sequence ID" value="VAI03566.1"/>
    <property type="molecule type" value="Genomic_DNA"/>
</dbReference>
<feature type="region of interest" description="Disordered" evidence="2">
    <location>
        <begin position="223"/>
        <end position="254"/>
    </location>
</feature>
<evidence type="ECO:0000313" key="4">
    <source>
        <dbReference type="EMBL" id="VAI03566.1"/>
    </source>
</evidence>
<feature type="coiled-coil region" evidence="1">
    <location>
        <begin position="320"/>
        <end position="383"/>
    </location>
</feature>
<evidence type="ECO:0000256" key="2">
    <source>
        <dbReference type="SAM" id="MobiDB-lite"/>
    </source>
</evidence>
<protein>
    <recommendedName>
        <fullName evidence="3">Myb/SANT-like DNA-binding domain-containing protein</fullName>
    </recommendedName>
</protein>
<dbReference type="Gramene" id="TRITD4Bv1G044400.3">
    <property type="protein sequence ID" value="TRITD4Bv1G044400.3"/>
    <property type="gene ID" value="TRITD4Bv1G044400"/>
</dbReference>
<accession>A0A9R0SY15</accession>
<dbReference type="Proteomes" id="UP000324705">
    <property type="component" value="Chromosome 4B"/>
</dbReference>
<keyword evidence="5" id="KW-1185">Reference proteome</keyword>
<feature type="compositionally biased region" description="Acidic residues" evidence="2">
    <location>
        <begin position="230"/>
        <end position="247"/>
    </location>
</feature>
<dbReference type="Pfam" id="PF13837">
    <property type="entry name" value="Myb_DNA-bind_4"/>
    <property type="match status" value="1"/>
</dbReference>
<dbReference type="AlphaFoldDB" id="A0A9R0SY15"/>
<sequence>MEGSNLPTGNMMQGIPYSSLNVHGNSMQMHASSSGKQLFNQSQMLGSFAMPINRATARDNPGFQFGEHEKKDHHHHHQHSHYSKDSISDEEHDMTEDVTDTQNDKGKKGKWKAISKVMGERGCSVSPQQCEDKFNDLNKRYKRLTDILGRGTACNVVENPALLDSMHHLSDKMKEDARKILNSKHLFYEQMCSYHNNNRVNLPEDLALQHSLQVALRCKEEHDLRRDASADPEEGEQSADSDYEEHDEEHQTVHTNLRDSYMNKRMCRAVDHGDVDFVTSSSNGVSGRFNPHDITLGINNAIPGGANLSFARKDLTSQQIEFQKHRLHTQEQKLEVAKQRLKWERFRMKKDREIERMTLENEQMMLQQKRLELQLRHQELELELKGNANHA</sequence>
<feature type="region of interest" description="Disordered" evidence="2">
    <location>
        <begin position="58"/>
        <end position="110"/>
    </location>
</feature>
<keyword evidence="1" id="KW-0175">Coiled coil</keyword>
<reference evidence="4 5" key="1">
    <citation type="submission" date="2017-09" db="EMBL/GenBank/DDBJ databases">
        <authorList>
            <consortium name="International Durum Wheat Genome Sequencing Consortium (IDWGSC)"/>
            <person name="Milanesi L."/>
        </authorList>
    </citation>
    <scope>NUCLEOTIDE SEQUENCE [LARGE SCALE GENOMIC DNA]</scope>
    <source>
        <strain evidence="5">cv. Svevo</strain>
    </source>
</reference>
<feature type="compositionally biased region" description="Basic residues" evidence="2">
    <location>
        <begin position="71"/>
        <end position="81"/>
    </location>
</feature>
<gene>
    <name evidence="4" type="ORF">TRITD_4Bv1G044400</name>
</gene>
<name>A0A9R0SY15_TRITD</name>
<dbReference type="PANTHER" id="PTHR46327:SF16">
    <property type="entry name" value="MYB_SANT-LIKE DNA-BINDING DOMAIN-CONTAINING PROTEIN"/>
    <property type="match status" value="1"/>
</dbReference>